<dbReference type="PROSITE" id="PS00551">
    <property type="entry name" value="MOLYBDOPTERIN_PROK_1"/>
    <property type="match status" value="1"/>
</dbReference>
<dbReference type="GO" id="GO:0015942">
    <property type="term" value="P:formate metabolic process"/>
    <property type="evidence" value="ECO:0007669"/>
    <property type="project" value="InterPro"/>
</dbReference>
<dbReference type="PANTHER" id="PTHR43105:SF14">
    <property type="entry name" value="FORMATE DEHYDROGENASE H"/>
    <property type="match status" value="1"/>
</dbReference>
<feature type="domain" description="4Fe-4S Mo/W bis-MGD-type" evidence="9">
    <location>
        <begin position="132"/>
        <end position="188"/>
    </location>
</feature>
<evidence type="ECO:0000256" key="3">
    <source>
        <dbReference type="ARBA" id="ARBA00022737"/>
    </source>
</evidence>
<dbReference type="CDD" id="cd02753">
    <property type="entry name" value="MopB_Formate-Dh-H"/>
    <property type="match status" value="1"/>
</dbReference>
<feature type="domain" description="4Fe-4S ferredoxin-type" evidence="8">
    <location>
        <begin position="53"/>
        <end position="72"/>
    </location>
</feature>
<dbReference type="InterPro" id="IPR050123">
    <property type="entry name" value="Prok_molybdopt-oxidoreductase"/>
</dbReference>
<dbReference type="GO" id="GO:0003954">
    <property type="term" value="F:NADH dehydrogenase activity"/>
    <property type="evidence" value="ECO:0007669"/>
    <property type="project" value="TreeGrafter"/>
</dbReference>
<dbReference type="FunFam" id="3.30.70.20:FF:000035">
    <property type="entry name" value="Iron hydrogenase 1"/>
    <property type="match status" value="1"/>
</dbReference>
<dbReference type="Pfam" id="PF01568">
    <property type="entry name" value="Molydop_binding"/>
    <property type="match status" value="1"/>
</dbReference>
<dbReference type="Pfam" id="PF00384">
    <property type="entry name" value="Molybdopterin"/>
    <property type="match status" value="1"/>
</dbReference>
<keyword evidence="1" id="KW-0004">4Fe-4S</keyword>
<evidence type="ECO:0000259" key="8">
    <source>
        <dbReference type="PROSITE" id="PS51379"/>
    </source>
</evidence>
<evidence type="ECO:0000313" key="10">
    <source>
        <dbReference type="EMBL" id="NDP47388.1"/>
    </source>
</evidence>
<dbReference type="GO" id="GO:1990204">
    <property type="term" value="C:oxidoreductase complex"/>
    <property type="evidence" value="ECO:0007669"/>
    <property type="project" value="UniProtKB-ARBA"/>
</dbReference>
<name>A0A7C9P8C5_9PROT</name>
<dbReference type="GO" id="GO:0008863">
    <property type="term" value="F:formate dehydrogenase (NAD+) activity"/>
    <property type="evidence" value="ECO:0007669"/>
    <property type="project" value="InterPro"/>
</dbReference>
<feature type="region of interest" description="Disordered" evidence="7">
    <location>
        <begin position="790"/>
        <end position="814"/>
    </location>
</feature>
<keyword evidence="5" id="KW-0408">Iron</keyword>
<dbReference type="FunFam" id="3.40.228.10:FF:000002">
    <property type="entry name" value="Formate dehydrogenase subunit alpha"/>
    <property type="match status" value="1"/>
</dbReference>
<comment type="caution">
    <text evidence="10">The sequence shown here is derived from an EMBL/GenBank/DDBJ whole genome shotgun (WGS) entry which is preliminary data.</text>
</comment>
<dbReference type="Pfam" id="PF12838">
    <property type="entry name" value="Fer4_7"/>
    <property type="match status" value="1"/>
</dbReference>
<dbReference type="InterPro" id="IPR027467">
    <property type="entry name" value="MopterinOxRdtase_cofactor_BS"/>
</dbReference>
<evidence type="ECO:0000256" key="6">
    <source>
        <dbReference type="ARBA" id="ARBA00023014"/>
    </source>
</evidence>
<dbReference type="Gene3D" id="3.30.70.20">
    <property type="match status" value="1"/>
</dbReference>
<evidence type="ECO:0000256" key="5">
    <source>
        <dbReference type="ARBA" id="ARBA00023004"/>
    </source>
</evidence>
<dbReference type="NCBIfam" id="TIGR01591">
    <property type="entry name" value="Fdh-alpha"/>
    <property type="match status" value="1"/>
</dbReference>
<dbReference type="SUPFAM" id="SSF53706">
    <property type="entry name" value="Formate dehydrogenase/DMSO reductase, domains 1-3"/>
    <property type="match status" value="1"/>
</dbReference>
<dbReference type="PROSITE" id="PS51379">
    <property type="entry name" value="4FE4S_FER_2"/>
    <property type="match status" value="2"/>
</dbReference>
<dbReference type="PROSITE" id="PS51669">
    <property type="entry name" value="4FE4S_MOW_BIS_MGD"/>
    <property type="match status" value="1"/>
</dbReference>
<dbReference type="Pfam" id="PF04879">
    <property type="entry name" value="Molybdop_Fe4S4"/>
    <property type="match status" value="1"/>
</dbReference>
<dbReference type="PANTHER" id="PTHR43105">
    <property type="entry name" value="RESPIRATORY NITRATE REDUCTASE"/>
    <property type="match status" value="1"/>
</dbReference>
<evidence type="ECO:0000256" key="4">
    <source>
        <dbReference type="ARBA" id="ARBA00023002"/>
    </source>
</evidence>
<dbReference type="AlphaFoldDB" id="A0A7C9P8C5"/>
<keyword evidence="3" id="KW-0677">Repeat</keyword>
<keyword evidence="4" id="KW-0560">Oxidoreductase</keyword>
<dbReference type="PROSITE" id="PS00198">
    <property type="entry name" value="4FE4S_FER_1"/>
    <property type="match status" value="1"/>
</dbReference>
<organism evidence="10 11">
    <name type="scientific">Sulfuriferula multivorans</name>
    <dbReference type="NCBI Taxonomy" id="1559896"/>
    <lineage>
        <taxon>Bacteria</taxon>
        <taxon>Pseudomonadati</taxon>
        <taxon>Pseudomonadota</taxon>
        <taxon>Betaproteobacteria</taxon>
        <taxon>Nitrosomonadales</taxon>
        <taxon>Sulfuricellaceae</taxon>
        <taxon>Sulfuriferula</taxon>
    </lineage>
</organism>
<dbReference type="InterPro" id="IPR041924">
    <property type="entry name" value="Formate_Dh-H_N"/>
</dbReference>
<dbReference type="InterPro" id="IPR006657">
    <property type="entry name" value="MoPterin_dinucl-bd_dom"/>
</dbReference>
<dbReference type="SUPFAM" id="SSF50692">
    <property type="entry name" value="ADC-like"/>
    <property type="match status" value="1"/>
</dbReference>
<dbReference type="SUPFAM" id="SSF54862">
    <property type="entry name" value="4Fe-4S ferredoxins"/>
    <property type="match status" value="1"/>
</dbReference>
<dbReference type="InterPro" id="IPR017896">
    <property type="entry name" value="4Fe4S_Fe-S-bd"/>
</dbReference>
<sequence length="814" mass="89404">MTTTQTQSQDYAVAEALEDNYIQGHKAPHSLNEPVVRGNDAIKEFFTPLQSLPFFELNKEKCIQCLDCVRICNEVQHRSVYTVDEIGYPALVSGTHNFRDTECNNCGQCVSACPTGALRNLSDMGVMLSSKREKVTTTCSYCGVGCAMNLEVENNKVVAVSGAFVSDSNEGNLCVKGRFGMEFIHSKDRLTRPLIRRGGKNSPLEEASWDEAIRFAADSLKAVKDKHGSAAIGGLTSARATNEDNYVFQRFVRTALGTNNIDHCARLCHMASVVALQMSVGSGAPSASTPDIRMADAFIVAGSNTTETHPVISSAVMKAKYEGGARIVVIDTRRIEMVNHADVWLRPRLGTNVAVMNGLAHVILEEGLANEAFIQSRTEDFDKFRESVKKYTPDYVEQISGVPAERLREAARIYGKAKRGMLLWGMGMTQHLTGVDACLALCNLFLMTGHLGKPGAGFIPIRGQNNVQGCSDMQGMDNALPGNHDINNPEHRAKFEKAWGAPLPTNPYLTLVEMEEAALHGGIKALYIMGENPMGSSPDVNEVEKGLKNLEFLVVQDMFLSETAKLADVVFPVCSFAEKDGTYTNTERRVQLLQKAIPEVGESRPDWKVICDISAAMGYPMPYTSTAQVMEEIASLVPSYGGIRHERLHNGGLLWPCYDENHPGTRYLYTENFPTASGLGKFHAVEYVDSGEHASDKFPLILSTGRLLEHYHTGTMTRRNRGLDLMKPEGEVEVNPEDARRFNVAHGEKVRLVSHHGAVEVKVKVTERSPEGLVFYPFHFAEASANRLTGSTSLDKQSGTPAMKRSAARIEKIA</sequence>
<accession>A0A7C9P8C5</accession>
<dbReference type="GO" id="GO:0043546">
    <property type="term" value="F:molybdopterin cofactor binding"/>
    <property type="evidence" value="ECO:0007669"/>
    <property type="project" value="InterPro"/>
</dbReference>
<dbReference type="Proteomes" id="UP000483432">
    <property type="component" value="Unassembled WGS sequence"/>
</dbReference>
<reference evidence="10 11" key="1">
    <citation type="submission" date="2019-09" db="EMBL/GenBank/DDBJ databases">
        <title>H2 Metabolism Revealed by Metagenomic Analysis in Subglacial Sediment of East Antarctica.</title>
        <authorList>
            <person name="Yang Z."/>
            <person name="Zhang Y."/>
            <person name="Lv Y."/>
            <person name="Yan W."/>
            <person name="Xiao X."/>
            <person name="Sun B."/>
            <person name="Ma H."/>
        </authorList>
    </citation>
    <scope>NUCLEOTIDE SEQUENCE [LARGE SCALE GENOMIC DNA]</scope>
    <source>
        <strain evidence="10">Bin2_2</strain>
    </source>
</reference>
<evidence type="ECO:0000313" key="11">
    <source>
        <dbReference type="Proteomes" id="UP000483432"/>
    </source>
</evidence>
<dbReference type="InterPro" id="IPR006656">
    <property type="entry name" value="Mopterin_OxRdtase"/>
</dbReference>
<evidence type="ECO:0000256" key="1">
    <source>
        <dbReference type="ARBA" id="ARBA00022485"/>
    </source>
</evidence>
<dbReference type="InterPro" id="IPR006963">
    <property type="entry name" value="Mopterin_OxRdtase_4Fe-4S_dom"/>
</dbReference>
<dbReference type="Gene3D" id="3.40.228.10">
    <property type="entry name" value="Dimethylsulfoxide Reductase, domain 2"/>
    <property type="match status" value="1"/>
</dbReference>
<dbReference type="InterPro" id="IPR017900">
    <property type="entry name" value="4Fe4S_Fe_S_CS"/>
</dbReference>
<evidence type="ECO:0000256" key="7">
    <source>
        <dbReference type="SAM" id="MobiDB-lite"/>
    </source>
</evidence>
<evidence type="ECO:0000259" key="9">
    <source>
        <dbReference type="PROSITE" id="PS51669"/>
    </source>
</evidence>
<protein>
    <submittedName>
        <fullName evidence="10">Formate dehydrogenase subunit alpha</fullName>
    </submittedName>
</protein>
<dbReference type="InterPro" id="IPR009010">
    <property type="entry name" value="Asp_de-COase-like_dom_sf"/>
</dbReference>
<keyword evidence="6" id="KW-0411">Iron-sulfur</keyword>
<dbReference type="EMBL" id="JAAFGW010000028">
    <property type="protein sequence ID" value="NDP47388.1"/>
    <property type="molecule type" value="Genomic_DNA"/>
</dbReference>
<dbReference type="GO" id="GO:0051539">
    <property type="term" value="F:4 iron, 4 sulfur cluster binding"/>
    <property type="evidence" value="ECO:0007669"/>
    <property type="project" value="UniProtKB-KW"/>
</dbReference>
<evidence type="ECO:0000256" key="2">
    <source>
        <dbReference type="ARBA" id="ARBA00022723"/>
    </source>
</evidence>
<gene>
    <name evidence="10" type="primary">fdhF</name>
    <name evidence="10" type="ORF">GZ085_03175</name>
</gene>
<dbReference type="Gene3D" id="3.40.50.740">
    <property type="match status" value="1"/>
</dbReference>
<proteinExistence type="predicted"/>
<dbReference type="Gene3D" id="2.20.25.90">
    <property type="entry name" value="ADC-like domains"/>
    <property type="match status" value="1"/>
</dbReference>
<feature type="compositionally biased region" description="Polar residues" evidence="7">
    <location>
        <begin position="790"/>
        <end position="800"/>
    </location>
</feature>
<keyword evidence="2" id="KW-0479">Metal-binding</keyword>
<dbReference type="InterPro" id="IPR006478">
    <property type="entry name" value="Formate_DH_asu"/>
</dbReference>
<dbReference type="GO" id="GO:0046872">
    <property type="term" value="F:metal ion binding"/>
    <property type="evidence" value="ECO:0007669"/>
    <property type="project" value="UniProtKB-KW"/>
</dbReference>
<dbReference type="Gene3D" id="2.40.40.20">
    <property type="match status" value="1"/>
</dbReference>
<dbReference type="GO" id="GO:0022904">
    <property type="term" value="P:respiratory electron transport chain"/>
    <property type="evidence" value="ECO:0007669"/>
    <property type="project" value="TreeGrafter"/>
</dbReference>
<feature type="domain" description="4Fe-4S ferredoxin-type" evidence="8">
    <location>
        <begin position="94"/>
        <end position="123"/>
    </location>
</feature>
<dbReference type="GO" id="GO:0016020">
    <property type="term" value="C:membrane"/>
    <property type="evidence" value="ECO:0007669"/>
    <property type="project" value="TreeGrafter"/>
</dbReference>
<dbReference type="SMART" id="SM00926">
    <property type="entry name" value="Molybdop_Fe4S4"/>
    <property type="match status" value="1"/>
</dbReference>